<dbReference type="PATRIC" id="fig|1150625.3.peg.2435"/>
<dbReference type="PANTHER" id="PTHR42911">
    <property type="entry name" value="MODULATOR OF FTSH PROTEASE HFLC"/>
    <property type="match status" value="1"/>
</dbReference>
<dbReference type="Gene3D" id="3.30.479.30">
    <property type="entry name" value="Band 7 domain"/>
    <property type="match status" value="1"/>
</dbReference>
<feature type="region of interest" description="Disordered" evidence="3">
    <location>
        <begin position="301"/>
        <end position="321"/>
    </location>
</feature>
<keyword evidence="2" id="KW-1133">Transmembrane helix</keyword>
<accession>A0A147K6P0</accession>
<feature type="domain" description="Band 7" evidence="4">
    <location>
        <begin position="25"/>
        <end position="201"/>
    </location>
</feature>
<evidence type="ECO:0000256" key="3">
    <source>
        <dbReference type="SAM" id="MobiDB-lite"/>
    </source>
</evidence>
<evidence type="ECO:0000313" key="6">
    <source>
        <dbReference type="Proteomes" id="UP000074108"/>
    </source>
</evidence>
<dbReference type="NCBIfam" id="TIGR01933">
    <property type="entry name" value="hflK"/>
    <property type="match status" value="1"/>
</dbReference>
<gene>
    <name evidence="5" type="ORF">Q75_11445</name>
</gene>
<evidence type="ECO:0000256" key="2">
    <source>
        <dbReference type="RuleBase" id="RU364113"/>
    </source>
</evidence>
<comment type="function">
    <text evidence="2">HflC and HflK could encode or regulate a protease.</text>
</comment>
<proteinExistence type="inferred from homology"/>
<dbReference type="CDD" id="cd03404">
    <property type="entry name" value="SPFH_HflK"/>
    <property type="match status" value="1"/>
</dbReference>
<evidence type="ECO:0000313" key="5">
    <source>
        <dbReference type="EMBL" id="KUP05574.1"/>
    </source>
</evidence>
<keyword evidence="2" id="KW-0472">Membrane</keyword>
<comment type="subcellular location">
    <subcellularLocation>
        <location evidence="2">Membrane</location>
    </subcellularLocation>
</comment>
<evidence type="ECO:0000256" key="1">
    <source>
        <dbReference type="ARBA" id="ARBA00006971"/>
    </source>
</evidence>
<dbReference type="GO" id="GO:0016020">
    <property type="term" value="C:membrane"/>
    <property type="evidence" value="ECO:0007669"/>
    <property type="project" value="UniProtKB-SubCell"/>
</dbReference>
<comment type="caution">
    <text evidence="5">The sequence shown here is derived from an EMBL/GenBank/DDBJ whole genome shotgun (WGS) entry which is preliminary data.</text>
</comment>
<sequence>MSLKRLIAIVAMTVGGILGIIILFTSWYTVDESEQAVILTFGEADETVPEPGLHFKLPYPIQTVEILSKETFSLQFGYEEKDGEIVEYQQETQMITGDENIVLADLVVQWKITDPKMYLFNSDDPEEILFDATSASLRSVIGSSTIDAALTSGKAEIEGQVRELLSTLVDKYDIGISVLAVKLQDVELPNQEVRQAFTSVTDAREMMNTKMNEAEKYKNQKLNEALGEKDAIISNAEGEKAARIEQARGDVAIFNKLYGEYKNNPEITRERLIIETLEQVLPGSQVYIMNDDGSTLKYLPIEPQKNESTKPAPIEGGDSDE</sequence>
<evidence type="ECO:0000259" key="4">
    <source>
        <dbReference type="SMART" id="SM00244"/>
    </source>
</evidence>
<dbReference type="InterPro" id="IPR001107">
    <property type="entry name" value="Band_7"/>
</dbReference>
<name>A0A147K6P0_9BACI</name>
<reference evidence="5 6" key="1">
    <citation type="journal article" date="2016" name="Front. Microbiol.">
        <title>Microevolution Analysis of Bacillus coahuilensis Unveils Differences in Phosphorus Acquisition Strategies and Their Regulation.</title>
        <authorList>
            <person name="Gomez-Lunar Z."/>
            <person name="Hernandez-Gonzalez I."/>
            <person name="Rodriguez-Torres M.D."/>
            <person name="Souza V."/>
            <person name="Olmedo-Alvarez G."/>
        </authorList>
    </citation>
    <scope>NUCLEOTIDE SEQUENCE [LARGE SCALE GENOMIC DNA]</scope>
    <source>
        <strain evidence="6">p1.1.43</strain>
    </source>
</reference>
<dbReference type="RefSeq" id="WP_059351431.1">
    <property type="nucleotide sequence ID" value="NZ_LDYG01000034.1"/>
</dbReference>
<dbReference type="InterPro" id="IPR036013">
    <property type="entry name" value="Band_7/SPFH_dom_sf"/>
</dbReference>
<dbReference type="SMART" id="SM00244">
    <property type="entry name" value="PHB"/>
    <property type="match status" value="1"/>
</dbReference>
<organism evidence="5 6">
    <name type="scientific">Bacillus coahuilensis p1.1.43</name>
    <dbReference type="NCBI Taxonomy" id="1150625"/>
    <lineage>
        <taxon>Bacteria</taxon>
        <taxon>Bacillati</taxon>
        <taxon>Bacillota</taxon>
        <taxon>Bacilli</taxon>
        <taxon>Bacillales</taxon>
        <taxon>Bacillaceae</taxon>
        <taxon>Bacillus</taxon>
    </lineage>
</organism>
<keyword evidence="2" id="KW-0812">Transmembrane</keyword>
<dbReference type="Proteomes" id="UP000074108">
    <property type="component" value="Unassembled WGS sequence"/>
</dbReference>
<dbReference type="OrthoDB" id="9779595at2"/>
<dbReference type="AlphaFoldDB" id="A0A147K6P0"/>
<dbReference type="Pfam" id="PF01145">
    <property type="entry name" value="Band_7"/>
    <property type="match status" value="1"/>
</dbReference>
<feature type="transmembrane region" description="Helical" evidence="2">
    <location>
        <begin position="7"/>
        <end position="28"/>
    </location>
</feature>
<comment type="similarity">
    <text evidence="1 2">Belongs to the band 7/mec-2 family. HflK subfamily.</text>
</comment>
<dbReference type="InterPro" id="IPR010201">
    <property type="entry name" value="HflK"/>
</dbReference>
<comment type="subunit">
    <text evidence="2">HflC and HflK may interact to form a multimeric complex.</text>
</comment>
<dbReference type="STRING" id="1150625.Q75_11445"/>
<protein>
    <recommendedName>
        <fullName evidence="2">Protein HflK</fullName>
    </recommendedName>
</protein>
<dbReference type="SUPFAM" id="SSF117892">
    <property type="entry name" value="Band 7/SPFH domain"/>
    <property type="match status" value="1"/>
</dbReference>
<keyword evidence="6" id="KW-1185">Reference proteome</keyword>
<dbReference type="PANTHER" id="PTHR42911:SF2">
    <property type="entry name" value="PROHIBITIN FAMILY PROTEIN"/>
    <property type="match status" value="1"/>
</dbReference>
<dbReference type="EMBL" id="LDYG01000034">
    <property type="protein sequence ID" value="KUP05574.1"/>
    <property type="molecule type" value="Genomic_DNA"/>
</dbReference>